<proteinExistence type="predicted"/>
<evidence type="ECO:0000313" key="3">
    <source>
        <dbReference type="Proteomes" id="UP000250179"/>
    </source>
</evidence>
<name>A0A2Z2MIQ2_THEPR</name>
<dbReference type="Proteomes" id="UP000250179">
    <property type="component" value="Chromosome"/>
</dbReference>
<dbReference type="EMBL" id="CP014862">
    <property type="protein sequence ID" value="ASJ01838.1"/>
    <property type="molecule type" value="Genomic_DNA"/>
</dbReference>
<organism evidence="2 3">
    <name type="scientific">Thermococcus profundus</name>
    <dbReference type="NCBI Taxonomy" id="49899"/>
    <lineage>
        <taxon>Archaea</taxon>
        <taxon>Methanobacteriati</taxon>
        <taxon>Methanobacteriota</taxon>
        <taxon>Thermococci</taxon>
        <taxon>Thermococcales</taxon>
        <taxon>Thermococcaceae</taxon>
        <taxon>Thermococcus</taxon>
    </lineage>
</organism>
<accession>A0A2Z2MIQ2</accession>
<dbReference type="Pfam" id="PF05763">
    <property type="entry name" value="DUF835"/>
    <property type="match status" value="1"/>
</dbReference>
<protein>
    <recommendedName>
        <fullName evidence="1">DUF835 domain-containing protein</fullName>
    </recommendedName>
</protein>
<evidence type="ECO:0000259" key="1">
    <source>
        <dbReference type="Pfam" id="PF05763"/>
    </source>
</evidence>
<reference evidence="2 3" key="1">
    <citation type="submission" date="2016-03" db="EMBL/GenBank/DDBJ databases">
        <title>Complete genome sequence of Thermococcus profundus strain DT5432.</title>
        <authorList>
            <person name="Oger P.M."/>
        </authorList>
    </citation>
    <scope>NUCLEOTIDE SEQUENCE [LARGE SCALE GENOMIC DNA]</scope>
    <source>
        <strain evidence="2 3">DT 5432</strain>
    </source>
</reference>
<feature type="domain" description="DUF835" evidence="1">
    <location>
        <begin position="78"/>
        <end position="184"/>
    </location>
</feature>
<sequence length="187" mass="21065">MMTSPGIRGLHMHLHNHLQKRYLYSLTVGSYGGSMTPVKAILSMLAQAQFETSGSPSSPTPHFGYFNIVGSREAVPERDALLITRPGERDPPGWDVILVSTVPGFIGPRELPKLLHEILERLRENPNKAVVLECPEYLAVYNGFESFLKFLHTLRDYILMSGGRLYLITDPASWDERQFALLKRIEG</sequence>
<evidence type="ECO:0000313" key="2">
    <source>
        <dbReference type="EMBL" id="ASJ01838.1"/>
    </source>
</evidence>
<dbReference type="AlphaFoldDB" id="A0A2Z2MIQ2"/>
<dbReference type="KEGG" id="tprf:A3L09_00470"/>
<gene>
    <name evidence="2" type="ORF">A3L09_00470</name>
</gene>
<dbReference type="InterPro" id="IPR008553">
    <property type="entry name" value="DUF835"/>
</dbReference>
<keyword evidence="3" id="KW-1185">Reference proteome</keyword>